<keyword evidence="2" id="KW-1185">Reference proteome</keyword>
<reference evidence="1" key="1">
    <citation type="submission" date="2023-10" db="EMBL/GenBank/DDBJ databases">
        <authorList>
            <person name="Chen Y."/>
            <person name="Shah S."/>
            <person name="Dougan E. K."/>
            <person name="Thang M."/>
            <person name="Chan C."/>
        </authorList>
    </citation>
    <scope>NUCLEOTIDE SEQUENCE [LARGE SCALE GENOMIC DNA]</scope>
</reference>
<accession>A0ABN9X706</accession>
<sequence>ADQLFGQATETFNKELFSIKLTTALDDASVDRALGSATADDAFRELVGFADRISDGVLRAEVVYIKCLCDARSAAASCVRYLRQGLLTQEAVELFVTLDAQISAYSAHVRAATLDR</sequence>
<comment type="caution">
    <text evidence="1">The sequence shown here is derived from an EMBL/GenBank/DDBJ whole genome shotgun (WGS) entry which is preliminary data.</text>
</comment>
<protein>
    <submittedName>
        <fullName evidence="1">Uncharacterized protein</fullName>
    </submittedName>
</protein>
<name>A0ABN9X706_9DINO</name>
<evidence type="ECO:0000313" key="1">
    <source>
        <dbReference type="EMBL" id="CAK0893458.1"/>
    </source>
</evidence>
<dbReference type="Proteomes" id="UP001189429">
    <property type="component" value="Unassembled WGS sequence"/>
</dbReference>
<feature type="non-terminal residue" evidence="1">
    <location>
        <position position="1"/>
    </location>
</feature>
<dbReference type="EMBL" id="CAUYUJ010019752">
    <property type="protein sequence ID" value="CAK0893458.1"/>
    <property type="molecule type" value="Genomic_DNA"/>
</dbReference>
<evidence type="ECO:0000313" key="2">
    <source>
        <dbReference type="Proteomes" id="UP001189429"/>
    </source>
</evidence>
<proteinExistence type="predicted"/>
<gene>
    <name evidence="1" type="ORF">PCOR1329_LOCUS72788</name>
</gene>
<feature type="non-terminal residue" evidence="1">
    <location>
        <position position="116"/>
    </location>
</feature>
<organism evidence="1 2">
    <name type="scientific">Prorocentrum cordatum</name>
    <dbReference type="NCBI Taxonomy" id="2364126"/>
    <lineage>
        <taxon>Eukaryota</taxon>
        <taxon>Sar</taxon>
        <taxon>Alveolata</taxon>
        <taxon>Dinophyceae</taxon>
        <taxon>Prorocentrales</taxon>
        <taxon>Prorocentraceae</taxon>
        <taxon>Prorocentrum</taxon>
    </lineage>
</organism>